<name>A0ABR1IKK0_9AGAR</name>
<organism evidence="2 3">
    <name type="scientific">Marasmiellus scandens</name>
    <dbReference type="NCBI Taxonomy" id="2682957"/>
    <lineage>
        <taxon>Eukaryota</taxon>
        <taxon>Fungi</taxon>
        <taxon>Dikarya</taxon>
        <taxon>Basidiomycota</taxon>
        <taxon>Agaricomycotina</taxon>
        <taxon>Agaricomycetes</taxon>
        <taxon>Agaricomycetidae</taxon>
        <taxon>Agaricales</taxon>
        <taxon>Marasmiineae</taxon>
        <taxon>Omphalotaceae</taxon>
        <taxon>Marasmiellus</taxon>
    </lineage>
</organism>
<evidence type="ECO:0000313" key="3">
    <source>
        <dbReference type="Proteomes" id="UP001498398"/>
    </source>
</evidence>
<feature type="compositionally biased region" description="Basic and acidic residues" evidence="1">
    <location>
        <begin position="174"/>
        <end position="186"/>
    </location>
</feature>
<feature type="region of interest" description="Disordered" evidence="1">
    <location>
        <begin position="174"/>
        <end position="201"/>
    </location>
</feature>
<accession>A0ABR1IKK0</accession>
<sequence length="201" mass="23293">MTSHKALLFTPPEGRSHYQAGDRKILAHSTPIPLWDIPSYLLKHPAAPGFHAPWLWCGWFGTDFLFKVVETYYPDDLVRNSWGEVGAFETVFQLPQIIIREFNIPERFQKLLQVEDVVLPNGKVDLGFAVGSNFEGLLPFRSGECLECITRDLFGGKEPEWILDNRRWKWVPQDREERPELRHPDLDNDNSEEYESPQTSP</sequence>
<reference evidence="2 3" key="1">
    <citation type="submission" date="2024-01" db="EMBL/GenBank/DDBJ databases">
        <title>A draft genome for the cacao thread blight pathogen Marasmiellus scandens.</title>
        <authorList>
            <person name="Baruah I.K."/>
            <person name="Leung J."/>
            <person name="Bukari Y."/>
            <person name="Amoako-Attah I."/>
            <person name="Meinhardt L.W."/>
            <person name="Bailey B.A."/>
            <person name="Cohen S.P."/>
        </authorList>
    </citation>
    <scope>NUCLEOTIDE SEQUENCE [LARGE SCALE GENOMIC DNA]</scope>
    <source>
        <strain evidence="2 3">GH-19</strain>
    </source>
</reference>
<dbReference type="EMBL" id="JBANRG010000111">
    <property type="protein sequence ID" value="KAK7435146.1"/>
    <property type="molecule type" value="Genomic_DNA"/>
</dbReference>
<evidence type="ECO:0000313" key="2">
    <source>
        <dbReference type="EMBL" id="KAK7435146.1"/>
    </source>
</evidence>
<gene>
    <name evidence="2" type="ORF">VKT23_019838</name>
</gene>
<dbReference type="Proteomes" id="UP001498398">
    <property type="component" value="Unassembled WGS sequence"/>
</dbReference>
<evidence type="ECO:0000256" key="1">
    <source>
        <dbReference type="SAM" id="MobiDB-lite"/>
    </source>
</evidence>
<protein>
    <submittedName>
        <fullName evidence="2">Uncharacterized protein</fullName>
    </submittedName>
</protein>
<proteinExistence type="predicted"/>
<comment type="caution">
    <text evidence="2">The sequence shown here is derived from an EMBL/GenBank/DDBJ whole genome shotgun (WGS) entry which is preliminary data.</text>
</comment>
<keyword evidence="3" id="KW-1185">Reference proteome</keyword>